<reference evidence="3 4" key="1">
    <citation type="journal article" date="2019" name="Genome Biol. Evol.">
        <title>Day and night: Metabolic profiles and evolutionary relationships of six axenic non-marine cyanobacteria.</title>
        <authorList>
            <person name="Will S.E."/>
            <person name="Henke P."/>
            <person name="Boedeker C."/>
            <person name="Huang S."/>
            <person name="Brinkmann H."/>
            <person name="Rohde M."/>
            <person name="Jarek M."/>
            <person name="Friedl T."/>
            <person name="Seufert S."/>
            <person name="Schumacher M."/>
            <person name="Overmann J."/>
            <person name="Neumann-Schaal M."/>
            <person name="Petersen J."/>
        </authorList>
    </citation>
    <scope>NUCLEOTIDE SEQUENCE [LARGE SCALE GENOMIC DNA]</scope>
    <source>
        <strain evidence="3 4">SAG 39.79</strain>
    </source>
</reference>
<evidence type="ECO:0008006" key="5">
    <source>
        <dbReference type="Google" id="ProtNLM"/>
    </source>
</evidence>
<name>A0AB37UC63_9CYAN</name>
<feature type="signal peptide" evidence="2">
    <location>
        <begin position="1"/>
        <end position="24"/>
    </location>
</feature>
<sequence length="116" mass="12379">MNRFSYTIAATALGLLALVGCSNAQQPTTQAPSSTESTAQSPSKTSDASQESFSALTTVVSNTRAVVEAGNFDRARQEFNKFEDTWLKVEDGVKAKAADSYNSSSGCAQRKRQSES</sequence>
<organism evidence="3 4">
    <name type="scientific">Chroococcidiopsis cubana SAG 39.79</name>
    <dbReference type="NCBI Taxonomy" id="388085"/>
    <lineage>
        <taxon>Bacteria</taxon>
        <taxon>Bacillati</taxon>
        <taxon>Cyanobacteriota</taxon>
        <taxon>Cyanophyceae</taxon>
        <taxon>Chroococcidiopsidales</taxon>
        <taxon>Chroococcidiopsidaceae</taxon>
        <taxon>Chroococcidiopsis</taxon>
    </lineage>
</organism>
<proteinExistence type="predicted"/>
<dbReference type="EMBL" id="RSCK01000088">
    <property type="protein sequence ID" value="RUT04190.1"/>
    <property type="molecule type" value="Genomic_DNA"/>
</dbReference>
<feature type="chain" id="PRO_5044254058" description="DUF4363 domain-containing protein" evidence="2">
    <location>
        <begin position="25"/>
        <end position="116"/>
    </location>
</feature>
<protein>
    <recommendedName>
        <fullName evidence="5">DUF4363 domain-containing protein</fullName>
    </recommendedName>
</protein>
<dbReference type="Proteomes" id="UP000282574">
    <property type="component" value="Unassembled WGS sequence"/>
</dbReference>
<comment type="caution">
    <text evidence="3">The sequence shown here is derived from an EMBL/GenBank/DDBJ whole genome shotgun (WGS) entry which is preliminary data.</text>
</comment>
<gene>
    <name evidence="3" type="ORF">DSM107010_58270</name>
</gene>
<evidence type="ECO:0000313" key="3">
    <source>
        <dbReference type="EMBL" id="RUT04190.1"/>
    </source>
</evidence>
<evidence type="ECO:0000313" key="4">
    <source>
        <dbReference type="Proteomes" id="UP000282574"/>
    </source>
</evidence>
<keyword evidence="4" id="KW-1185">Reference proteome</keyword>
<evidence type="ECO:0000256" key="1">
    <source>
        <dbReference type="SAM" id="MobiDB-lite"/>
    </source>
</evidence>
<keyword evidence="2" id="KW-0732">Signal</keyword>
<evidence type="ECO:0000256" key="2">
    <source>
        <dbReference type="SAM" id="SignalP"/>
    </source>
</evidence>
<feature type="region of interest" description="Disordered" evidence="1">
    <location>
        <begin position="24"/>
        <end position="53"/>
    </location>
</feature>
<dbReference type="PROSITE" id="PS51257">
    <property type="entry name" value="PROKAR_LIPOPROTEIN"/>
    <property type="match status" value="1"/>
</dbReference>
<dbReference type="AlphaFoldDB" id="A0AB37UC63"/>
<accession>A0AB37UC63</accession>
<dbReference type="RefSeq" id="WP_199755820.1">
    <property type="nucleotide sequence ID" value="NZ_JAVKZF010000005.1"/>
</dbReference>